<dbReference type="PANTHER" id="PTHR37313">
    <property type="entry name" value="UPF0749 PROTEIN RV1825"/>
    <property type="match status" value="1"/>
</dbReference>
<keyword evidence="2" id="KW-0175">Coiled coil</keyword>
<protein>
    <recommendedName>
        <fullName evidence="6">DUF881 domain-containing protein</fullName>
    </recommendedName>
</protein>
<evidence type="ECO:0000313" key="5">
    <source>
        <dbReference type="Proteomes" id="UP000230956"/>
    </source>
</evidence>
<dbReference type="InterPro" id="IPR010273">
    <property type="entry name" value="DUF881"/>
</dbReference>
<dbReference type="Gene3D" id="3.30.70.1880">
    <property type="entry name" value="Protein of unknown function DUF881"/>
    <property type="match status" value="1"/>
</dbReference>
<dbReference type="Pfam" id="PF05949">
    <property type="entry name" value="DUF881"/>
    <property type="match status" value="1"/>
</dbReference>
<keyword evidence="3" id="KW-0732">Signal</keyword>
<feature type="coiled-coil region" evidence="2">
    <location>
        <begin position="39"/>
        <end position="66"/>
    </location>
</feature>
<feature type="chain" id="PRO_5014824830" description="DUF881 domain-containing protein" evidence="3">
    <location>
        <begin position="24"/>
        <end position="242"/>
    </location>
</feature>
<dbReference type="Proteomes" id="UP000230956">
    <property type="component" value="Unassembled WGS sequence"/>
</dbReference>
<accession>A0A2M7T928</accession>
<dbReference type="AlphaFoldDB" id="A0A2M7T928"/>
<reference evidence="5" key="1">
    <citation type="submission" date="2017-09" db="EMBL/GenBank/DDBJ databases">
        <title>Depth-based differentiation of microbial function through sediment-hosted aquifers and enrichment of novel symbionts in the deep terrestrial subsurface.</title>
        <authorList>
            <person name="Probst A.J."/>
            <person name="Ladd B."/>
            <person name="Jarett J.K."/>
            <person name="Geller-Mcgrath D.E."/>
            <person name="Sieber C.M.K."/>
            <person name="Emerson J.B."/>
            <person name="Anantharaman K."/>
            <person name="Thomas B.C."/>
            <person name="Malmstrom R."/>
            <person name="Stieglmeier M."/>
            <person name="Klingl A."/>
            <person name="Woyke T."/>
            <person name="Ryan C.M."/>
            <person name="Banfield J.F."/>
        </authorList>
    </citation>
    <scope>NUCLEOTIDE SEQUENCE [LARGE SCALE GENOMIC DNA]</scope>
</reference>
<feature type="signal peptide" evidence="3">
    <location>
        <begin position="1"/>
        <end position="23"/>
    </location>
</feature>
<proteinExistence type="inferred from homology"/>
<gene>
    <name evidence="4" type="ORF">COY37_03520</name>
</gene>
<comment type="caution">
    <text evidence="4">The sequence shown here is derived from an EMBL/GenBank/DDBJ whole genome shotgun (WGS) entry which is preliminary data.</text>
</comment>
<evidence type="ECO:0000313" key="4">
    <source>
        <dbReference type="EMBL" id="PIZ40609.1"/>
    </source>
</evidence>
<evidence type="ECO:0000256" key="1">
    <source>
        <dbReference type="ARBA" id="ARBA00009108"/>
    </source>
</evidence>
<dbReference type="EMBL" id="PFNG01000085">
    <property type="protein sequence ID" value="PIZ40609.1"/>
    <property type="molecule type" value="Genomic_DNA"/>
</dbReference>
<evidence type="ECO:0000256" key="2">
    <source>
        <dbReference type="SAM" id="Coils"/>
    </source>
</evidence>
<dbReference type="PANTHER" id="PTHR37313:SF2">
    <property type="entry name" value="UPF0749 PROTEIN YLXX"/>
    <property type="match status" value="1"/>
</dbReference>
<comment type="similarity">
    <text evidence="1">Belongs to the UPF0749 family.</text>
</comment>
<dbReference type="RefSeq" id="WP_286678420.1">
    <property type="nucleotide sequence ID" value="NZ_MNXI01000081.1"/>
</dbReference>
<name>A0A2M7T928_9ACTN</name>
<organism evidence="4 5">
    <name type="scientific">Candidatus Aquicultor secundus</name>
    <dbReference type="NCBI Taxonomy" id="1973895"/>
    <lineage>
        <taxon>Bacteria</taxon>
        <taxon>Bacillati</taxon>
        <taxon>Actinomycetota</taxon>
        <taxon>Candidatus Aquicultoria</taxon>
        <taxon>Candidatus Aquicultorales</taxon>
        <taxon>Candidatus Aquicultoraceae</taxon>
        <taxon>Candidatus Aquicultor</taxon>
    </lineage>
</organism>
<evidence type="ECO:0008006" key="6">
    <source>
        <dbReference type="Google" id="ProtNLM"/>
    </source>
</evidence>
<sequence length="242" mass="26303">MKKNWHLSLAVVCMVLGVLLAMAFNTQQRNREALNAPRKENLIKTVHGLEKERDNLKAGIESIRGQISKYENSAAQTQGILSTYTRDLNDIKKAAGLTDVKGPGLIVTLADSQQSPKDGEPNDYVIHDYDIRLVVNSLWAGGAKAVSVNGQRLISTSSVRCAGGYVLVNSMRLVSPFTIKAVGNSQKMVEALEADTNTKRLLNEIAKFYGLKADVEQKEGLTVPGYTGSLLMENAKVVKGAD</sequence>
<evidence type="ECO:0000256" key="3">
    <source>
        <dbReference type="SAM" id="SignalP"/>
    </source>
</evidence>